<keyword evidence="3" id="KW-1185">Reference proteome</keyword>
<protein>
    <submittedName>
        <fullName evidence="2">Uncharacterized conserved protein</fullName>
    </submittedName>
</protein>
<dbReference type="OrthoDB" id="9813465at2"/>
<dbReference type="InterPro" id="IPR049349">
    <property type="entry name" value="DUF2264_N"/>
</dbReference>
<dbReference type="Proteomes" id="UP000001919">
    <property type="component" value="Chromosome"/>
</dbReference>
<dbReference type="PATRIC" id="fig|446465.5.peg.2868"/>
<dbReference type="eggNOG" id="COG4289">
    <property type="taxonomic scope" value="Bacteria"/>
</dbReference>
<gene>
    <name evidence="2" type="ordered locus">Bfae_29050</name>
</gene>
<dbReference type="HOGENOM" id="CLU_028269_0_0_11"/>
<dbReference type="AlphaFoldDB" id="C7MHZ9"/>
<organism evidence="2 3">
    <name type="scientific">Brachybacterium faecium (strain ATCC 43885 / DSM 4810 / JCM 11609 / LMG 19847 / NBRC 14762 / NCIMB 9860 / 6-10)</name>
    <dbReference type="NCBI Taxonomy" id="446465"/>
    <lineage>
        <taxon>Bacteria</taxon>
        <taxon>Bacillati</taxon>
        <taxon>Actinomycetota</taxon>
        <taxon>Actinomycetes</taxon>
        <taxon>Micrococcales</taxon>
        <taxon>Dermabacteraceae</taxon>
        <taxon>Brachybacterium</taxon>
    </lineage>
</organism>
<dbReference type="EMBL" id="CP001643">
    <property type="protein sequence ID" value="ACU86666.1"/>
    <property type="molecule type" value="Genomic_DNA"/>
</dbReference>
<feature type="domain" description="DUF2264" evidence="1">
    <location>
        <begin position="16"/>
        <end position="385"/>
    </location>
</feature>
<name>C7MHZ9_BRAFD</name>
<accession>C7MHZ9</accession>
<dbReference type="KEGG" id="bfa:Bfae_29050"/>
<sequence>MTDRDHRLSPCTGLVREHWQGVADQLLLALRPHTSADGARILPPGRFSSSGPASDGLEGFARSFLIVALLIAGEDGRDPSGHIAQYARGLTAGVDPDSATAWPRPASTGQAKVEAASIALGLDLTRPWIWDHLSERTQAHTLDWLREVIGTEYPPINWVWFRIVVLTFLRGADPRYDPACGAGEDVEALRADLRQDLAVHEACAREGGWFTDGAERAVDHYGTWAFAVFPTLWRRMRGADELRADGLLLPADDERHRERLARFAVDAMGLIGADGGPLIQGRSLIYRMAVAAAPWAAALEGLADGPQPRIDPGALRRAASGVLEHFLTRGVPDGEGLLTLGWFHEFGEMAQSYSGPGSPYWAAKGFLGLALPADHAVWTAVEEPLPVERGGSGGRQDAAQILPVPGWLVSRTREDGIVRVINHGTDHALPGSRRTDAPLYARLGYSTVTSPPMTGPDVLDPRDQTVAVVHPEHGWSHRTGFETLALEQIDESTGLGISRQRCHWVLTEGTGGDHGSGRGGEVIEGPVLTVASVVRGDLEVRMVRAETDVDLPLAIAGWPLSGPDPATRTGPAGLQLTRSDGTTLHSSLTPLRGELAPAVHREGAVSPLGPHLAVPHLLGEGVPAGTVCAVAVHLGGRPARVEGTAVEIVGDSVRVTWPDESVTELSLPVVQVSRPAD</sequence>
<evidence type="ECO:0000313" key="3">
    <source>
        <dbReference type="Proteomes" id="UP000001919"/>
    </source>
</evidence>
<dbReference type="Pfam" id="PF10022">
    <property type="entry name" value="DUF2264"/>
    <property type="match status" value="1"/>
</dbReference>
<dbReference type="InterPro" id="IPR016624">
    <property type="entry name" value="UCP014753"/>
</dbReference>
<evidence type="ECO:0000259" key="1">
    <source>
        <dbReference type="Pfam" id="PF10022"/>
    </source>
</evidence>
<reference evidence="2 3" key="1">
    <citation type="journal article" date="2009" name="Stand. Genomic Sci.">
        <title>Complete genome sequence of Brachybacterium faecium type strain (Schefferle 6-10).</title>
        <authorList>
            <person name="Lapidus A."/>
            <person name="Pukall R."/>
            <person name="Labuttii K."/>
            <person name="Copeland A."/>
            <person name="Del Rio T.G."/>
            <person name="Nolan M."/>
            <person name="Chen F."/>
            <person name="Lucas S."/>
            <person name="Tice H."/>
            <person name="Cheng J.F."/>
            <person name="Bruce D."/>
            <person name="Goodwin L."/>
            <person name="Pitluck S."/>
            <person name="Rohde M."/>
            <person name="Goker M."/>
            <person name="Pati A."/>
            <person name="Ivanova N."/>
            <person name="Mavrommatis K."/>
            <person name="Chen A."/>
            <person name="Palaniappan K."/>
            <person name="D'haeseleer P."/>
            <person name="Chain P."/>
            <person name="Bristow J."/>
            <person name="Eisen J.A."/>
            <person name="Markowitz V."/>
            <person name="Hugenholtz P."/>
            <person name="Kyrpides N.C."/>
            <person name="Klenk H.P."/>
        </authorList>
    </citation>
    <scope>NUCLEOTIDE SEQUENCE [LARGE SCALE GENOMIC DNA]</scope>
    <source>
        <strain evidence="3">ATCC 43885 / DSM 4810 / JCM 11609 / LMG 19847 / NBRC 14762 / NCIMB 9860 / 6-10</strain>
    </source>
</reference>
<evidence type="ECO:0000313" key="2">
    <source>
        <dbReference type="EMBL" id="ACU86666.1"/>
    </source>
</evidence>
<proteinExistence type="predicted"/>
<dbReference type="PANTHER" id="PTHR35339:SF4">
    <property type="entry name" value="LINALOOL DEHYDRATASE_ISOMERASE DOMAIN-CONTAINING PROTEIN"/>
    <property type="match status" value="1"/>
</dbReference>
<dbReference type="PANTHER" id="PTHR35339">
    <property type="entry name" value="LINALOOL DEHYDRATASE_ISOMERASE DOMAIN-CONTAINING PROTEIN"/>
    <property type="match status" value="1"/>
</dbReference>
<dbReference type="STRING" id="446465.Bfae_29050"/>